<evidence type="ECO:0000313" key="1">
    <source>
        <dbReference type="EMBL" id="GJE95741.1"/>
    </source>
</evidence>
<reference evidence="1 2" key="1">
    <citation type="submission" date="2021-08" db="EMBL/GenBank/DDBJ databases">
        <title>Draft Genome Sequence of Phanerochaete sordida strain YK-624.</title>
        <authorList>
            <person name="Mori T."/>
            <person name="Dohra H."/>
            <person name="Suzuki T."/>
            <person name="Kawagishi H."/>
            <person name="Hirai H."/>
        </authorList>
    </citation>
    <scope>NUCLEOTIDE SEQUENCE [LARGE SCALE GENOMIC DNA]</scope>
    <source>
        <strain evidence="1 2">YK-624</strain>
    </source>
</reference>
<dbReference type="Proteomes" id="UP000703269">
    <property type="component" value="Unassembled WGS sequence"/>
</dbReference>
<gene>
    <name evidence="1" type="ORF">PsYK624_119270</name>
</gene>
<sequence>MVRRAADYSSCMCRYVAGKTTATARSWPANSSIACCANCGTLKTPDDTRRTWDIGASGLGTSRRAVYQ</sequence>
<dbReference type="EMBL" id="BPQB01000052">
    <property type="protein sequence ID" value="GJE95741.1"/>
    <property type="molecule type" value="Genomic_DNA"/>
</dbReference>
<organism evidence="1 2">
    <name type="scientific">Phanerochaete sordida</name>
    <dbReference type="NCBI Taxonomy" id="48140"/>
    <lineage>
        <taxon>Eukaryota</taxon>
        <taxon>Fungi</taxon>
        <taxon>Dikarya</taxon>
        <taxon>Basidiomycota</taxon>
        <taxon>Agaricomycotina</taxon>
        <taxon>Agaricomycetes</taxon>
        <taxon>Polyporales</taxon>
        <taxon>Phanerochaetaceae</taxon>
        <taxon>Phanerochaete</taxon>
    </lineage>
</organism>
<evidence type="ECO:0000313" key="2">
    <source>
        <dbReference type="Proteomes" id="UP000703269"/>
    </source>
</evidence>
<proteinExistence type="predicted"/>
<name>A0A9P3LHP2_9APHY</name>
<dbReference type="AlphaFoldDB" id="A0A9P3LHP2"/>
<protein>
    <submittedName>
        <fullName evidence="1">Uncharacterized protein</fullName>
    </submittedName>
</protein>
<keyword evidence="2" id="KW-1185">Reference proteome</keyword>
<comment type="caution">
    <text evidence="1">The sequence shown here is derived from an EMBL/GenBank/DDBJ whole genome shotgun (WGS) entry which is preliminary data.</text>
</comment>
<accession>A0A9P3LHP2</accession>